<proteinExistence type="predicted"/>
<dbReference type="Proteomes" id="UP001217838">
    <property type="component" value="Unassembled WGS sequence"/>
</dbReference>
<reference evidence="1 2" key="1">
    <citation type="submission" date="2022-11" db="EMBL/GenBank/DDBJ databases">
        <title>Minimal conservation of predation-associated metabolite biosynthetic gene clusters underscores biosynthetic potential of Myxococcota including descriptions for ten novel species: Archangium lansinium sp. nov., Myxococcus landrumus sp. nov., Nannocystis bai.</title>
        <authorList>
            <person name="Ahearne A."/>
            <person name="Stevens C."/>
            <person name="Dowd S."/>
        </authorList>
    </citation>
    <scope>NUCLEOTIDE SEQUENCE [LARGE SCALE GENOMIC DNA]</scope>
    <source>
        <strain evidence="1 2">NCELM</strain>
    </source>
</reference>
<accession>A0ABT5BN11</accession>
<keyword evidence="2" id="KW-1185">Reference proteome</keyword>
<evidence type="ECO:0000313" key="1">
    <source>
        <dbReference type="EMBL" id="MDC0675538.1"/>
    </source>
</evidence>
<evidence type="ECO:0000313" key="2">
    <source>
        <dbReference type="Proteomes" id="UP001217838"/>
    </source>
</evidence>
<dbReference type="EMBL" id="JAQNDN010000028">
    <property type="protein sequence ID" value="MDC0675538.1"/>
    <property type="molecule type" value="Genomic_DNA"/>
</dbReference>
<sequence length="63" mass="7159">MERSMIEARLADLRREFDGGQKLLRELESKQMEVRDTLLRIGGAMQVLEELLASELDKKPGAS</sequence>
<comment type="caution">
    <text evidence="1">The sequence shown here is derived from an EMBL/GenBank/DDBJ whole genome shotgun (WGS) entry which is preliminary data.</text>
</comment>
<gene>
    <name evidence="1" type="ORF">POL58_47785</name>
</gene>
<protein>
    <recommendedName>
        <fullName evidence="3">Cell division protein ZapB</fullName>
    </recommendedName>
</protein>
<evidence type="ECO:0008006" key="3">
    <source>
        <dbReference type="Google" id="ProtNLM"/>
    </source>
</evidence>
<organism evidence="1 2">
    <name type="scientific">Nannocystis radixulma</name>
    <dbReference type="NCBI Taxonomy" id="2995305"/>
    <lineage>
        <taxon>Bacteria</taxon>
        <taxon>Pseudomonadati</taxon>
        <taxon>Myxococcota</taxon>
        <taxon>Polyangia</taxon>
        <taxon>Nannocystales</taxon>
        <taxon>Nannocystaceae</taxon>
        <taxon>Nannocystis</taxon>
    </lineage>
</organism>
<name>A0ABT5BN11_9BACT</name>
<dbReference type="RefSeq" id="WP_267684287.1">
    <property type="nucleotide sequence ID" value="NZ_JAQNDN010000028.1"/>
</dbReference>